<reference evidence="1" key="1">
    <citation type="journal article" date="2020" name="Stud. Mycol.">
        <title>101 Dothideomycetes genomes: a test case for predicting lifestyles and emergence of pathogens.</title>
        <authorList>
            <person name="Haridas S."/>
            <person name="Albert R."/>
            <person name="Binder M."/>
            <person name="Bloem J."/>
            <person name="Labutti K."/>
            <person name="Salamov A."/>
            <person name="Andreopoulos B."/>
            <person name="Baker S."/>
            <person name="Barry K."/>
            <person name="Bills G."/>
            <person name="Bluhm B."/>
            <person name="Cannon C."/>
            <person name="Castanera R."/>
            <person name="Culley D."/>
            <person name="Daum C."/>
            <person name="Ezra D."/>
            <person name="Gonzalez J."/>
            <person name="Henrissat B."/>
            <person name="Kuo A."/>
            <person name="Liang C."/>
            <person name="Lipzen A."/>
            <person name="Lutzoni F."/>
            <person name="Magnuson J."/>
            <person name="Mondo S."/>
            <person name="Nolan M."/>
            <person name="Ohm R."/>
            <person name="Pangilinan J."/>
            <person name="Park H.-J."/>
            <person name="Ramirez L."/>
            <person name="Alfaro M."/>
            <person name="Sun H."/>
            <person name="Tritt A."/>
            <person name="Yoshinaga Y."/>
            <person name="Zwiers L.-H."/>
            <person name="Turgeon B."/>
            <person name="Goodwin S."/>
            <person name="Spatafora J."/>
            <person name="Crous P."/>
            <person name="Grigoriev I."/>
        </authorList>
    </citation>
    <scope>NUCLEOTIDE SEQUENCE</scope>
    <source>
        <strain evidence="1">CBS 525.71</strain>
    </source>
</reference>
<feature type="non-terminal residue" evidence="1">
    <location>
        <position position="1"/>
    </location>
</feature>
<accession>A0ACB6RI18</accession>
<dbReference type="EMBL" id="MU006755">
    <property type="protein sequence ID" value="KAF2621483.1"/>
    <property type="molecule type" value="Genomic_DNA"/>
</dbReference>
<comment type="caution">
    <text evidence="1">The sequence shown here is derived from an EMBL/GenBank/DDBJ whole genome shotgun (WGS) entry which is preliminary data.</text>
</comment>
<name>A0ACB6RI18_9PLEO</name>
<evidence type="ECO:0000313" key="1">
    <source>
        <dbReference type="EMBL" id="KAF2621483.1"/>
    </source>
</evidence>
<gene>
    <name evidence="1" type="ORF">BU25DRAFT_482906</name>
</gene>
<proteinExistence type="predicted"/>
<protein>
    <submittedName>
        <fullName evidence="1">Uncharacterized protein</fullName>
    </submittedName>
</protein>
<evidence type="ECO:0000313" key="2">
    <source>
        <dbReference type="Proteomes" id="UP000799754"/>
    </source>
</evidence>
<sequence>DLPLDDRSDAIKLSYPFVAFFSTVLVVLRIWNDIRIKKQGYVCALVGTTFGYISAWIGAGKHAWDPAVTRDDLTKYLEYLWFDQYFNLTAMAALKFSICAFMLKLNFSKTYRMFIWLTVVVHIGLNVIFPYIILFGECDPIAKHWNPKLPGYCWSAKPQMTSGYLGAGSNIVSDLLYPCAPHLHQKSAVAQTSDVGHTSSVLARTNRN</sequence>
<organism evidence="1 2">
    <name type="scientific">Macroventuria anomochaeta</name>
    <dbReference type="NCBI Taxonomy" id="301207"/>
    <lineage>
        <taxon>Eukaryota</taxon>
        <taxon>Fungi</taxon>
        <taxon>Dikarya</taxon>
        <taxon>Ascomycota</taxon>
        <taxon>Pezizomycotina</taxon>
        <taxon>Dothideomycetes</taxon>
        <taxon>Pleosporomycetidae</taxon>
        <taxon>Pleosporales</taxon>
        <taxon>Pleosporineae</taxon>
        <taxon>Didymellaceae</taxon>
        <taxon>Macroventuria</taxon>
    </lineage>
</organism>
<dbReference type="Proteomes" id="UP000799754">
    <property type="component" value="Unassembled WGS sequence"/>
</dbReference>
<keyword evidence="2" id="KW-1185">Reference proteome</keyword>